<feature type="transmembrane region" description="Helical" evidence="5">
    <location>
        <begin position="370"/>
        <end position="389"/>
    </location>
</feature>
<keyword evidence="5" id="KW-1133">Transmembrane helix</keyword>
<dbReference type="Gene3D" id="2.60.40.10">
    <property type="entry name" value="Immunoglobulins"/>
    <property type="match status" value="3"/>
</dbReference>
<dbReference type="AlphaFoldDB" id="A0AAD8ZX02"/>
<evidence type="ECO:0000256" key="1">
    <source>
        <dbReference type="ARBA" id="ARBA00004370"/>
    </source>
</evidence>
<evidence type="ECO:0000256" key="4">
    <source>
        <dbReference type="ARBA" id="ARBA00023180"/>
    </source>
</evidence>
<feature type="domain" description="Immunoglobulin" evidence="7">
    <location>
        <begin position="123"/>
        <end position="215"/>
    </location>
</feature>
<dbReference type="GO" id="GO:0016020">
    <property type="term" value="C:membrane"/>
    <property type="evidence" value="ECO:0007669"/>
    <property type="project" value="UniProtKB-SubCell"/>
</dbReference>
<dbReference type="InterPro" id="IPR036179">
    <property type="entry name" value="Ig-like_dom_sf"/>
</dbReference>
<dbReference type="SUPFAM" id="SSF48726">
    <property type="entry name" value="Immunoglobulin"/>
    <property type="match status" value="2"/>
</dbReference>
<dbReference type="PANTHER" id="PTHR12080:SF48">
    <property type="entry name" value="IMMUNOGLOBULIN SUBTYPE DOMAIN-CONTAINING PROTEIN"/>
    <property type="match status" value="1"/>
</dbReference>
<dbReference type="Proteomes" id="UP001239994">
    <property type="component" value="Unassembled WGS sequence"/>
</dbReference>
<evidence type="ECO:0000313" key="9">
    <source>
        <dbReference type="Proteomes" id="UP001239994"/>
    </source>
</evidence>
<keyword evidence="2 6" id="KW-0732">Signal</keyword>
<feature type="domain" description="Immunoglobulin" evidence="7">
    <location>
        <begin position="251"/>
        <end position="348"/>
    </location>
</feature>
<accession>A0AAD8ZX02</accession>
<evidence type="ECO:0000313" key="8">
    <source>
        <dbReference type="EMBL" id="KAK1806922.1"/>
    </source>
</evidence>
<evidence type="ECO:0000259" key="7">
    <source>
        <dbReference type="SMART" id="SM00409"/>
    </source>
</evidence>
<dbReference type="SMART" id="SM00409">
    <property type="entry name" value="IG"/>
    <property type="match status" value="3"/>
</dbReference>
<gene>
    <name evidence="8" type="ORF">P4O66_005400</name>
</gene>
<evidence type="ECO:0000256" key="6">
    <source>
        <dbReference type="SAM" id="SignalP"/>
    </source>
</evidence>
<reference evidence="8" key="1">
    <citation type="submission" date="2023-03" db="EMBL/GenBank/DDBJ databases">
        <title>Electrophorus voltai genome.</title>
        <authorList>
            <person name="Bian C."/>
        </authorList>
    </citation>
    <scope>NUCLEOTIDE SEQUENCE</scope>
    <source>
        <strain evidence="8">CB-2022</strain>
        <tissue evidence="8">Muscle</tissue>
    </source>
</reference>
<feature type="chain" id="PRO_5042153145" description="Immunoglobulin domain-containing protein" evidence="6">
    <location>
        <begin position="27"/>
        <end position="405"/>
    </location>
</feature>
<evidence type="ECO:0000256" key="5">
    <source>
        <dbReference type="SAM" id="Phobius"/>
    </source>
</evidence>
<sequence length="405" mass="44782">MKSLGILLYSMLSVLMISCIFSPVSAVSPVKVNLHEAATLPCNRMCSGLVTWTVFHKPGDILAQCNQTSCQSKEGFHMSHDQYLKGDLSLTITGVDYTKRAWYTCKCDGAEICDVSIQIESVNVHKLVHPGESLSMDVNVSEPVELNRAGDTKPNLGRLCEIRGREIQCVPEYEKRVSFSSSLQLKDLKESDSGVYTIQDTWNHEVIGIYTVVVGGSLSSHPCPSSPWNGLDSTKEPDGSRCRSHLKTEFSSKVRVLPGKSLTLDVPVSEPVEVLFNKTDHDCPVTVRLCEIRGCEIQCVPEYEKRVSFSSSLQLKDLKESDSGVYTIRDTKNDEVIATYTINTATVEGRQVESDTDTVEKDPEKPDKRVLAVVLPLVILVLLVSAVVFRKEITELLATGEHVTK</sequence>
<feature type="signal peptide" evidence="6">
    <location>
        <begin position="1"/>
        <end position="26"/>
    </location>
</feature>
<comment type="caution">
    <text evidence="8">The sequence shown here is derived from an EMBL/GenBank/DDBJ whole genome shotgun (WGS) entry which is preliminary data.</text>
</comment>
<evidence type="ECO:0000256" key="3">
    <source>
        <dbReference type="ARBA" id="ARBA00023136"/>
    </source>
</evidence>
<evidence type="ECO:0000256" key="2">
    <source>
        <dbReference type="ARBA" id="ARBA00022729"/>
    </source>
</evidence>
<dbReference type="PANTHER" id="PTHR12080">
    <property type="entry name" value="SIGNALING LYMPHOCYTIC ACTIVATION MOLECULE"/>
    <property type="match status" value="1"/>
</dbReference>
<dbReference type="InterPro" id="IPR013783">
    <property type="entry name" value="Ig-like_fold"/>
</dbReference>
<dbReference type="InterPro" id="IPR015631">
    <property type="entry name" value="CD2/SLAM_rcpt"/>
</dbReference>
<keyword evidence="5" id="KW-0812">Transmembrane</keyword>
<name>A0AAD8ZX02_9TELE</name>
<dbReference type="PROSITE" id="PS51257">
    <property type="entry name" value="PROKAR_LIPOPROTEIN"/>
    <property type="match status" value="1"/>
</dbReference>
<keyword evidence="9" id="KW-1185">Reference proteome</keyword>
<keyword evidence="4" id="KW-0325">Glycoprotein</keyword>
<dbReference type="EMBL" id="JAROKS010000001">
    <property type="protein sequence ID" value="KAK1806922.1"/>
    <property type="molecule type" value="Genomic_DNA"/>
</dbReference>
<feature type="domain" description="Immunoglobulin" evidence="7">
    <location>
        <begin position="27"/>
        <end position="120"/>
    </location>
</feature>
<keyword evidence="3 5" id="KW-0472">Membrane</keyword>
<dbReference type="InterPro" id="IPR003599">
    <property type="entry name" value="Ig_sub"/>
</dbReference>
<organism evidence="8 9">
    <name type="scientific">Electrophorus voltai</name>
    <dbReference type="NCBI Taxonomy" id="2609070"/>
    <lineage>
        <taxon>Eukaryota</taxon>
        <taxon>Metazoa</taxon>
        <taxon>Chordata</taxon>
        <taxon>Craniata</taxon>
        <taxon>Vertebrata</taxon>
        <taxon>Euteleostomi</taxon>
        <taxon>Actinopterygii</taxon>
        <taxon>Neopterygii</taxon>
        <taxon>Teleostei</taxon>
        <taxon>Ostariophysi</taxon>
        <taxon>Gymnotiformes</taxon>
        <taxon>Gymnotoidei</taxon>
        <taxon>Gymnotidae</taxon>
        <taxon>Electrophorus</taxon>
    </lineage>
</organism>
<proteinExistence type="predicted"/>
<protein>
    <recommendedName>
        <fullName evidence="7">Immunoglobulin domain-containing protein</fullName>
    </recommendedName>
</protein>
<comment type="subcellular location">
    <subcellularLocation>
        <location evidence="1">Membrane</location>
    </subcellularLocation>
</comment>